<gene>
    <name evidence="2" type="ORF">J4573_04930</name>
</gene>
<dbReference type="EMBL" id="JAGEOJ010000002">
    <property type="protein sequence ID" value="MBO2446421.1"/>
    <property type="molecule type" value="Genomic_DNA"/>
</dbReference>
<protein>
    <submittedName>
        <fullName evidence="2">YtxH domain-containing protein</fullName>
    </submittedName>
</protein>
<dbReference type="AlphaFoldDB" id="A0A939T0Y6"/>
<comment type="caution">
    <text evidence="2">The sequence shown here is derived from an EMBL/GenBank/DDBJ whole genome shotgun (WGS) entry which is preliminary data.</text>
</comment>
<evidence type="ECO:0000256" key="1">
    <source>
        <dbReference type="SAM" id="MobiDB-lite"/>
    </source>
</evidence>
<evidence type="ECO:0000313" key="2">
    <source>
        <dbReference type="EMBL" id="MBO2446421.1"/>
    </source>
</evidence>
<evidence type="ECO:0000313" key="3">
    <source>
        <dbReference type="Proteomes" id="UP000669179"/>
    </source>
</evidence>
<dbReference type="Proteomes" id="UP000669179">
    <property type="component" value="Unassembled WGS sequence"/>
</dbReference>
<feature type="compositionally biased region" description="Basic and acidic residues" evidence="1">
    <location>
        <begin position="70"/>
        <end position="80"/>
    </location>
</feature>
<keyword evidence="3" id="KW-1185">Reference proteome</keyword>
<reference evidence="2" key="1">
    <citation type="submission" date="2021-03" db="EMBL/GenBank/DDBJ databases">
        <authorList>
            <person name="Kanchanasin P."/>
            <person name="Saeng-In P."/>
            <person name="Phongsopitanun W."/>
            <person name="Yuki M."/>
            <person name="Kudo T."/>
            <person name="Ohkuma M."/>
            <person name="Tanasupawat S."/>
        </authorList>
    </citation>
    <scope>NUCLEOTIDE SEQUENCE</scope>
    <source>
        <strain evidence="2">GKU 128</strain>
    </source>
</reference>
<name>A0A939T0Y6_9ACTN</name>
<sequence>MKYRVPFIAGAAIGYVLGTKAGRERYEQIKNASKKVAESQKVHETAGLIMTKGGEIAEVAKVKAVGAGHKVGEKVRRSPVPEEELDPEQVPVKS</sequence>
<accession>A0A939T0Y6</accession>
<organism evidence="2 3">
    <name type="scientific">Actinomadura barringtoniae</name>
    <dbReference type="NCBI Taxonomy" id="1427535"/>
    <lineage>
        <taxon>Bacteria</taxon>
        <taxon>Bacillati</taxon>
        <taxon>Actinomycetota</taxon>
        <taxon>Actinomycetes</taxon>
        <taxon>Streptosporangiales</taxon>
        <taxon>Thermomonosporaceae</taxon>
        <taxon>Actinomadura</taxon>
    </lineage>
</organism>
<proteinExistence type="predicted"/>
<dbReference type="RefSeq" id="WP_208254028.1">
    <property type="nucleotide sequence ID" value="NZ_JAGEOJ010000002.1"/>
</dbReference>
<feature type="region of interest" description="Disordered" evidence="1">
    <location>
        <begin position="70"/>
        <end position="94"/>
    </location>
</feature>